<dbReference type="EMBL" id="MGDF01000078">
    <property type="protein sequence ID" value="OGL45798.1"/>
    <property type="molecule type" value="Genomic_DNA"/>
</dbReference>
<evidence type="ECO:0000256" key="1">
    <source>
        <dbReference type="ARBA" id="ARBA00022490"/>
    </source>
</evidence>
<dbReference type="InterPro" id="IPR047296">
    <property type="entry name" value="GIY-YIG_UvrC_Cho"/>
</dbReference>
<evidence type="ECO:0000259" key="7">
    <source>
        <dbReference type="PROSITE" id="PS50164"/>
    </source>
</evidence>
<dbReference type="Proteomes" id="UP000178435">
    <property type="component" value="Unassembled WGS sequence"/>
</dbReference>
<accession>A0A1F7RXJ8</accession>
<dbReference type="FunFam" id="3.40.1440.10:FF:000001">
    <property type="entry name" value="UvrABC system protein C"/>
    <property type="match status" value="1"/>
</dbReference>
<feature type="domain" description="UVR" evidence="6">
    <location>
        <begin position="201"/>
        <end position="236"/>
    </location>
</feature>
<dbReference type="Pfam" id="PF22920">
    <property type="entry name" value="UvrC_RNaseH"/>
    <property type="match status" value="1"/>
</dbReference>
<dbReference type="InterPro" id="IPR050066">
    <property type="entry name" value="UvrABC_protein_C"/>
</dbReference>
<evidence type="ECO:0000259" key="6">
    <source>
        <dbReference type="PROSITE" id="PS50151"/>
    </source>
</evidence>
<dbReference type="SUPFAM" id="SSF46600">
    <property type="entry name" value="C-terminal UvrC-binding domain of UvrB"/>
    <property type="match status" value="1"/>
</dbReference>
<dbReference type="PROSITE" id="PS50151">
    <property type="entry name" value="UVR"/>
    <property type="match status" value="1"/>
</dbReference>
<evidence type="ECO:0000313" key="10">
    <source>
        <dbReference type="Proteomes" id="UP000178435"/>
    </source>
</evidence>
<dbReference type="CDD" id="cd10434">
    <property type="entry name" value="GIY-YIG_UvrC_Cho"/>
    <property type="match status" value="1"/>
</dbReference>
<feature type="non-terminal residue" evidence="9">
    <location>
        <position position="486"/>
    </location>
</feature>
<dbReference type="Pfam" id="PF01541">
    <property type="entry name" value="GIY-YIG"/>
    <property type="match status" value="1"/>
</dbReference>
<feature type="domain" description="UvrC family homology region profile" evidence="8">
    <location>
        <begin position="253"/>
        <end position="476"/>
    </location>
</feature>
<sequence length="486" mass="56126">MELEEKIRRAPDNPGVYIFKDSRNNIIYVGKARSISKRVKSYLRDRSDKTPKTISLIEKIADIQYITTDNELEALLLENNLIKRHKPIYNIRLRDDKTYPYLKLTTNEKFPRLLITRKLKEDGAVYFGPFTPVGAIKGSLKILAKIFQICTCKKPFDGKPTRPCLNFQMGLCSGPCCGLIAEEKYSEIVRRVKTFLEGKTKEVLRYFQREMEKSASSLNFEAAAKYRDTINAIEKMLERQRVVVIGGNDHDAIAASSDENRIVFCVLIVRQGRIVGHLEYPFEDISYLDEDDACESFLRRYYEREAVIPEEILIYREIKDVEVIQDWLKGRKGKSVKIIFPQRGKKLELIKMAQENALLALKQYQDVSANRRNNLLEAKDFLNLVNLPERIEAIDISNISGKMGVGSLVVWEKGKFRKDQYRKFKIKTISTPDDYQMISEVITRRYKRLIEEKSSLPDLVLIDGGKGQLNIANETMEKLGIKEIDV</sequence>
<dbReference type="GO" id="GO:0009380">
    <property type="term" value="C:excinuclease repair complex"/>
    <property type="evidence" value="ECO:0007669"/>
    <property type="project" value="InterPro"/>
</dbReference>
<dbReference type="InterPro" id="IPR001943">
    <property type="entry name" value="UVR_dom"/>
</dbReference>
<keyword evidence="2" id="KW-0227">DNA damage</keyword>
<dbReference type="InterPro" id="IPR038476">
    <property type="entry name" value="UvrC_RNase_H_dom_sf"/>
</dbReference>
<keyword evidence="3" id="KW-0228">DNA excision</keyword>
<proteinExistence type="predicted"/>
<dbReference type="Gene3D" id="3.40.1440.10">
    <property type="entry name" value="GIY-YIG endonuclease"/>
    <property type="match status" value="1"/>
</dbReference>
<dbReference type="Pfam" id="PF02151">
    <property type="entry name" value="UVR"/>
    <property type="match status" value="1"/>
</dbReference>
<keyword evidence="1" id="KW-0963">Cytoplasm</keyword>
<dbReference type="Pfam" id="PF08459">
    <property type="entry name" value="UvrC_RNaseH_dom"/>
    <property type="match status" value="1"/>
</dbReference>
<protein>
    <submittedName>
        <fullName evidence="9">Excinuclease ABC subunit C</fullName>
    </submittedName>
</protein>
<dbReference type="InterPro" id="IPR000305">
    <property type="entry name" value="GIY-YIG_endonuc"/>
</dbReference>
<dbReference type="InterPro" id="IPR001162">
    <property type="entry name" value="UvrC_RNase_H_dom"/>
</dbReference>
<dbReference type="InterPro" id="IPR035901">
    <property type="entry name" value="GIY-YIG_endonuc_sf"/>
</dbReference>
<name>A0A1F7RXJ8_9BACT</name>
<organism evidence="9 10">
    <name type="scientific">Candidatus Schekmanbacteria bacterium RBG_16_38_11</name>
    <dbReference type="NCBI Taxonomy" id="1817880"/>
    <lineage>
        <taxon>Bacteria</taxon>
        <taxon>Candidatus Schekmaniibacteriota</taxon>
    </lineage>
</organism>
<dbReference type="SMART" id="SM00465">
    <property type="entry name" value="GIYc"/>
    <property type="match status" value="1"/>
</dbReference>
<evidence type="ECO:0000313" key="9">
    <source>
        <dbReference type="EMBL" id="OGL45798.1"/>
    </source>
</evidence>
<dbReference type="GO" id="GO:0006289">
    <property type="term" value="P:nucleotide-excision repair"/>
    <property type="evidence" value="ECO:0007669"/>
    <property type="project" value="InterPro"/>
</dbReference>
<dbReference type="Gene3D" id="3.30.420.340">
    <property type="entry name" value="UvrC, RNAse H endonuclease domain"/>
    <property type="match status" value="1"/>
</dbReference>
<evidence type="ECO:0000256" key="5">
    <source>
        <dbReference type="ARBA" id="ARBA00023204"/>
    </source>
</evidence>
<evidence type="ECO:0000259" key="8">
    <source>
        <dbReference type="PROSITE" id="PS50165"/>
    </source>
</evidence>
<evidence type="ECO:0000256" key="2">
    <source>
        <dbReference type="ARBA" id="ARBA00022763"/>
    </source>
</evidence>
<evidence type="ECO:0000256" key="3">
    <source>
        <dbReference type="ARBA" id="ARBA00022769"/>
    </source>
</evidence>
<dbReference type="NCBIfam" id="TIGR00194">
    <property type="entry name" value="uvrC"/>
    <property type="match status" value="1"/>
</dbReference>
<dbReference type="SUPFAM" id="SSF82771">
    <property type="entry name" value="GIY-YIG endonuclease"/>
    <property type="match status" value="1"/>
</dbReference>
<reference evidence="9 10" key="1">
    <citation type="journal article" date="2016" name="Nat. Commun.">
        <title>Thousands of microbial genomes shed light on interconnected biogeochemical processes in an aquifer system.</title>
        <authorList>
            <person name="Anantharaman K."/>
            <person name="Brown C.T."/>
            <person name="Hug L.A."/>
            <person name="Sharon I."/>
            <person name="Castelle C.J."/>
            <person name="Probst A.J."/>
            <person name="Thomas B.C."/>
            <person name="Singh A."/>
            <person name="Wilkins M.J."/>
            <person name="Karaoz U."/>
            <person name="Brodie E.L."/>
            <person name="Williams K.H."/>
            <person name="Hubbard S.S."/>
            <person name="Banfield J.F."/>
        </authorList>
    </citation>
    <scope>NUCLEOTIDE SEQUENCE [LARGE SCALE GENOMIC DNA]</scope>
</reference>
<dbReference type="AlphaFoldDB" id="A0A1F7RXJ8"/>
<dbReference type="InterPro" id="IPR036876">
    <property type="entry name" value="UVR_dom_sf"/>
</dbReference>
<keyword evidence="4" id="KW-0267">Excision nuclease</keyword>
<keyword evidence="5" id="KW-0234">DNA repair</keyword>
<dbReference type="GO" id="GO:0009381">
    <property type="term" value="F:excinuclease ABC activity"/>
    <property type="evidence" value="ECO:0007669"/>
    <property type="project" value="InterPro"/>
</dbReference>
<dbReference type="Gene3D" id="4.10.860.10">
    <property type="entry name" value="UVR domain"/>
    <property type="match status" value="1"/>
</dbReference>
<dbReference type="PANTHER" id="PTHR30562">
    <property type="entry name" value="UVRC/OXIDOREDUCTASE"/>
    <property type="match status" value="1"/>
</dbReference>
<dbReference type="InterPro" id="IPR004791">
    <property type="entry name" value="UvrC"/>
</dbReference>
<gene>
    <name evidence="9" type="ORF">A2149_02265</name>
</gene>
<feature type="domain" description="GIY-YIG" evidence="7">
    <location>
        <begin position="12"/>
        <end position="91"/>
    </location>
</feature>
<dbReference type="PROSITE" id="PS50164">
    <property type="entry name" value="GIY_YIG"/>
    <property type="match status" value="1"/>
</dbReference>
<dbReference type="PROSITE" id="PS50165">
    <property type="entry name" value="UVRC"/>
    <property type="match status" value="1"/>
</dbReference>
<evidence type="ECO:0000256" key="4">
    <source>
        <dbReference type="ARBA" id="ARBA00022881"/>
    </source>
</evidence>
<comment type="caution">
    <text evidence="9">The sequence shown here is derived from an EMBL/GenBank/DDBJ whole genome shotgun (WGS) entry which is preliminary data.</text>
</comment>
<dbReference type="PANTHER" id="PTHR30562:SF1">
    <property type="entry name" value="UVRABC SYSTEM PROTEIN C"/>
    <property type="match status" value="1"/>
</dbReference>